<dbReference type="GeneID" id="115737551"/>
<proteinExistence type="inferred from homology"/>
<dbReference type="Pfam" id="PF01764">
    <property type="entry name" value="Lipase_3"/>
    <property type="match status" value="1"/>
</dbReference>
<keyword evidence="8" id="KW-0443">Lipid metabolism</keyword>
<keyword evidence="4" id="KW-0934">Plastid</keyword>
<dbReference type="KEGG" id="rarg:115737551"/>
<accession>A0A8B8NST5</accession>
<dbReference type="PANTHER" id="PTHR31403">
    <property type="entry name" value="PHOSPHOLIPASE A1-IBETA2, CHLOROPLASTIC"/>
    <property type="match status" value="1"/>
</dbReference>
<feature type="domain" description="Fungal lipase-type" evidence="9">
    <location>
        <begin position="4"/>
        <end position="114"/>
    </location>
</feature>
<keyword evidence="3" id="KW-0150">Chloroplast</keyword>
<keyword evidence="10" id="KW-1185">Reference proteome</keyword>
<comment type="similarity">
    <text evidence="2">Belongs to the AB hydrolase superfamily. Lipase family.</text>
</comment>
<dbReference type="AlphaFoldDB" id="A0A8B8NST5"/>
<dbReference type="RefSeq" id="XP_030525591.1">
    <property type="nucleotide sequence ID" value="XM_030669731.2"/>
</dbReference>
<reference evidence="10" key="1">
    <citation type="submission" date="2025-05" db="UniProtKB">
        <authorList>
            <consortium name="RefSeq"/>
        </authorList>
    </citation>
    <scope>NUCLEOTIDE SEQUENCE [LARGE SCALE GENOMIC DNA]</scope>
</reference>
<gene>
    <name evidence="11" type="primary">LOC115737551</name>
</gene>
<evidence type="ECO:0000256" key="8">
    <source>
        <dbReference type="ARBA" id="ARBA00023098"/>
    </source>
</evidence>
<dbReference type="GO" id="GO:0016042">
    <property type="term" value="P:lipid catabolic process"/>
    <property type="evidence" value="ECO:0007669"/>
    <property type="project" value="UniProtKB-KW"/>
</dbReference>
<dbReference type="CDD" id="cd00519">
    <property type="entry name" value="Lipase_3"/>
    <property type="match status" value="1"/>
</dbReference>
<evidence type="ECO:0000313" key="10">
    <source>
        <dbReference type="Proteomes" id="UP000827889"/>
    </source>
</evidence>
<sequence>MVESGFQSPSTSRAPNCPSLQEMVREEISRLLQSYGDEPITLTVTGHSLGAALATLTAYDVKTAFGSAAPLVTVISFGSPRVGNRSFRCGLEEQGIKVLRIVNSDDLITKVPGFVINRADGHNGVPSDRDIRVLSSPSWIQRRVADTRWEYAEVGKELRLERRDSLYLSCIHV</sequence>
<dbReference type="GO" id="GO:0047714">
    <property type="term" value="F:galactolipase activity"/>
    <property type="evidence" value="ECO:0007669"/>
    <property type="project" value="UniProtKB-ARBA"/>
</dbReference>
<evidence type="ECO:0000259" key="9">
    <source>
        <dbReference type="Pfam" id="PF01764"/>
    </source>
</evidence>
<dbReference type="GO" id="GO:0008970">
    <property type="term" value="F:phospholipase A1 activity"/>
    <property type="evidence" value="ECO:0007669"/>
    <property type="project" value="UniProtKB-ARBA"/>
</dbReference>
<protein>
    <submittedName>
        <fullName evidence="11">Phospholipase A(1) DAD1, chloroplastic-like</fullName>
    </submittedName>
</protein>
<evidence type="ECO:0000256" key="3">
    <source>
        <dbReference type="ARBA" id="ARBA00022528"/>
    </source>
</evidence>
<evidence type="ECO:0000256" key="5">
    <source>
        <dbReference type="ARBA" id="ARBA00022801"/>
    </source>
</evidence>
<evidence type="ECO:0000256" key="6">
    <source>
        <dbReference type="ARBA" id="ARBA00022946"/>
    </source>
</evidence>
<evidence type="ECO:0000256" key="2">
    <source>
        <dbReference type="ARBA" id="ARBA00010701"/>
    </source>
</evidence>
<evidence type="ECO:0000313" key="11">
    <source>
        <dbReference type="RefSeq" id="XP_030525591.1"/>
    </source>
</evidence>
<evidence type="ECO:0000256" key="1">
    <source>
        <dbReference type="ARBA" id="ARBA00004229"/>
    </source>
</evidence>
<dbReference type="InterPro" id="IPR002921">
    <property type="entry name" value="Fungal_lipase-type"/>
</dbReference>
<keyword evidence="5" id="KW-0378">Hydrolase</keyword>
<organism evidence="10 11">
    <name type="scientific">Rhodamnia argentea</name>
    <dbReference type="NCBI Taxonomy" id="178133"/>
    <lineage>
        <taxon>Eukaryota</taxon>
        <taxon>Viridiplantae</taxon>
        <taxon>Streptophyta</taxon>
        <taxon>Embryophyta</taxon>
        <taxon>Tracheophyta</taxon>
        <taxon>Spermatophyta</taxon>
        <taxon>Magnoliopsida</taxon>
        <taxon>eudicotyledons</taxon>
        <taxon>Gunneridae</taxon>
        <taxon>Pentapetalae</taxon>
        <taxon>rosids</taxon>
        <taxon>malvids</taxon>
        <taxon>Myrtales</taxon>
        <taxon>Myrtaceae</taxon>
        <taxon>Myrtoideae</taxon>
        <taxon>Myrteae</taxon>
        <taxon>Australasian group</taxon>
        <taxon>Rhodamnia</taxon>
    </lineage>
</organism>
<evidence type="ECO:0000256" key="4">
    <source>
        <dbReference type="ARBA" id="ARBA00022640"/>
    </source>
</evidence>
<dbReference type="SUPFAM" id="SSF53474">
    <property type="entry name" value="alpha/beta-Hydrolases"/>
    <property type="match status" value="1"/>
</dbReference>
<dbReference type="OrthoDB" id="426718at2759"/>
<reference evidence="11" key="2">
    <citation type="submission" date="2025-08" db="UniProtKB">
        <authorList>
            <consortium name="RefSeq"/>
        </authorList>
    </citation>
    <scope>IDENTIFICATION</scope>
    <source>
        <tissue evidence="11">Leaf</tissue>
    </source>
</reference>
<keyword evidence="7" id="KW-0442">Lipid degradation</keyword>
<evidence type="ECO:0000256" key="7">
    <source>
        <dbReference type="ARBA" id="ARBA00022963"/>
    </source>
</evidence>
<name>A0A8B8NST5_9MYRT</name>
<dbReference type="Gene3D" id="3.40.50.1820">
    <property type="entry name" value="alpha/beta hydrolase"/>
    <property type="match status" value="1"/>
</dbReference>
<comment type="subcellular location">
    <subcellularLocation>
        <location evidence="1">Plastid</location>
        <location evidence="1">Chloroplast</location>
    </subcellularLocation>
</comment>
<dbReference type="InterPro" id="IPR029058">
    <property type="entry name" value="AB_hydrolase_fold"/>
</dbReference>
<dbReference type="PANTHER" id="PTHR31403:SF54">
    <property type="entry name" value="PHOSPHOLIPASE A(1) DAD1, CHLOROPLASTIC"/>
    <property type="match status" value="1"/>
</dbReference>
<dbReference type="GO" id="GO:0009507">
    <property type="term" value="C:chloroplast"/>
    <property type="evidence" value="ECO:0007669"/>
    <property type="project" value="UniProtKB-SubCell"/>
</dbReference>
<dbReference type="Proteomes" id="UP000827889">
    <property type="component" value="Chromosome 2"/>
</dbReference>
<keyword evidence="6" id="KW-0809">Transit peptide</keyword>